<evidence type="ECO:0000313" key="1">
    <source>
        <dbReference type="EMBL" id="QDY77482.1"/>
    </source>
</evidence>
<keyword evidence="2" id="KW-1185">Reference proteome</keyword>
<reference evidence="1 2" key="1">
    <citation type="submission" date="2019-07" db="EMBL/GenBank/DDBJ databases">
        <authorList>
            <person name="Zhu P."/>
        </authorList>
    </citation>
    <scope>NUCLEOTIDE SEQUENCE [LARGE SCALE GENOMIC DNA]</scope>
    <source>
        <strain evidence="1 2">SSL-25</strain>
    </source>
</reference>
<gene>
    <name evidence="1" type="ORF">FQU76_14170</name>
</gene>
<dbReference type="RefSeq" id="WP_146480819.1">
    <property type="nucleotide sequence ID" value="NZ_CP042266.1"/>
</dbReference>
<name>A0A5B8IGX6_9ACTN</name>
<dbReference type="OrthoDB" id="4094953at2"/>
<dbReference type="KEGG" id="sqz:FQU76_14170"/>
<protein>
    <submittedName>
        <fullName evidence="1">Uncharacterized protein</fullName>
    </submittedName>
</protein>
<dbReference type="Proteomes" id="UP000320580">
    <property type="component" value="Chromosome"/>
</dbReference>
<accession>A0A5B8IGX6</accession>
<dbReference type="EMBL" id="CP042266">
    <property type="protein sequence ID" value="QDY77482.1"/>
    <property type="molecule type" value="Genomic_DNA"/>
</dbReference>
<evidence type="ECO:0000313" key="2">
    <source>
        <dbReference type="Proteomes" id="UP000320580"/>
    </source>
</evidence>
<sequence length="526" mass="56969">MITAPAAHAAVASVTTTVDGKLAVGLPSNAIWVKASVLASTEPGAAVLLEDERLTNDGQATWTSADALKLPDGTAFGRYPVRVDYRLPGGTLQQQTVGTFDYLLRAKVATVSYDRTSTDIDNPTAVLSGTATTFDPSTGTTGPAREGMPVQVHVKVEREWPNKSLIMGFRPEVDAQGKFTVNVTPEGRITGGQAYLETQSTVTASHPAISLPSVSATEAKVRIQADTEKRRVHKGQPFTVKGRVEKLTNDGWKPYANAAVQSSLSAPWHWDGPVNTPLGTGTSAADGSFSYTAKATVAGTVYTYAKPSAYLRDTYTADSSAIAVPEKLSFGSPAYSMDEFGTVTASARVYGASCENELVGFQYSPDGRTWYNLKGINTDYYSTNECRVKVETDGYIRGYYRFYHGESDRFVAAAAAPKFVQRYLTRFVGHKYSTSRPKTNSTMTVSGTVQRQVNGKWIAHPGAKVMVLVKPKGSSEWFWSVKGKTNSKGVYSLKAKVYGDATWAAITEPMNGYFYSETKDTYIDAR</sequence>
<proteinExistence type="predicted"/>
<organism evidence="1 2">
    <name type="scientific">Streptomyces qinzhouensis</name>
    <dbReference type="NCBI Taxonomy" id="2599401"/>
    <lineage>
        <taxon>Bacteria</taxon>
        <taxon>Bacillati</taxon>
        <taxon>Actinomycetota</taxon>
        <taxon>Actinomycetes</taxon>
        <taxon>Kitasatosporales</taxon>
        <taxon>Streptomycetaceae</taxon>
        <taxon>Streptomyces</taxon>
    </lineage>
</organism>
<dbReference type="AlphaFoldDB" id="A0A5B8IGX6"/>